<protein>
    <submittedName>
        <fullName evidence="1">Uncharacterized protein</fullName>
    </submittedName>
</protein>
<gene>
    <name evidence="1" type="ORF">UAU_05283</name>
</gene>
<proteinExistence type="predicted"/>
<dbReference type="RefSeq" id="WP_010760202.1">
    <property type="nucleotide sequence ID" value="NZ_ASWD01000010.1"/>
</dbReference>
<dbReference type="AlphaFoldDB" id="R2PNZ8"/>
<sequence length="115" mass="13388">MITRKISIEDIGYYGCRVTVFDELKQSIDLGDRKQKRWFTAHYRIKGLQAERLQEHYVAKKKQVVVTETVSIKEIYPRIKHVNDADGVLIARRIAPNRPLLVTAKGMSKFLVMEQ</sequence>
<accession>R2PNZ8</accession>
<dbReference type="EMBL" id="AJAQ01000055">
    <property type="protein sequence ID" value="EOH86262.1"/>
    <property type="molecule type" value="Genomic_DNA"/>
</dbReference>
<dbReference type="OrthoDB" id="2196479at2"/>
<dbReference type="NCBIfam" id="NF041439">
    <property type="entry name" value="TraE_Enteroc"/>
    <property type="match status" value="1"/>
</dbReference>
<dbReference type="eggNOG" id="ENOG5032IV8">
    <property type="taxonomic scope" value="Bacteria"/>
</dbReference>
<evidence type="ECO:0000313" key="1">
    <source>
        <dbReference type="EMBL" id="EOH86262.1"/>
    </source>
</evidence>
<dbReference type="PATRIC" id="fig|1158607.3.peg.5251"/>
<comment type="caution">
    <text evidence="1">The sequence shown here is derived from an EMBL/GenBank/DDBJ whole genome shotgun (WGS) entry which is preliminary data.</text>
</comment>
<reference evidence="1 2" key="1">
    <citation type="submission" date="2013-02" db="EMBL/GenBank/DDBJ databases">
        <title>The Genome Sequence of Enterococcus pallens BAA-351.</title>
        <authorList>
            <consortium name="The Broad Institute Genome Sequencing Platform"/>
            <consortium name="The Broad Institute Genome Sequencing Center for Infectious Disease"/>
            <person name="Earl A.M."/>
            <person name="Gilmore M.S."/>
            <person name="Lebreton F."/>
            <person name="Walker B."/>
            <person name="Young S.K."/>
            <person name="Zeng Q."/>
            <person name="Gargeya S."/>
            <person name="Fitzgerald M."/>
            <person name="Haas B."/>
            <person name="Abouelleil A."/>
            <person name="Alvarado L."/>
            <person name="Arachchi H.M."/>
            <person name="Berlin A.M."/>
            <person name="Chapman S.B."/>
            <person name="Dewar J."/>
            <person name="Goldberg J."/>
            <person name="Griggs A."/>
            <person name="Gujja S."/>
            <person name="Hansen M."/>
            <person name="Howarth C."/>
            <person name="Imamovic A."/>
            <person name="Larimer J."/>
            <person name="McCowan C."/>
            <person name="Murphy C."/>
            <person name="Neiman D."/>
            <person name="Pearson M."/>
            <person name="Priest M."/>
            <person name="Roberts A."/>
            <person name="Saif S."/>
            <person name="Shea T."/>
            <person name="Sisk P."/>
            <person name="Sykes S."/>
            <person name="Wortman J."/>
            <person name="Nusbaum C."/>
            <person name="Birren B."/>
        </authorList>
    </citation>
    <scope>NUCLEOTIDE SEQUENCE [LARGE SCALE GENOMIC DNA]</scope>
    <source>
        <strain evidence="1 2">ATCC BAA-351</strain>
    </source>
</reference>
<dbReference type="Proteomes" id="UP000013782">
    <property type="component" value="Unassembled WGS sequence"/>
</dbReference>
<keyword evidence="2" id="KW-1185">Reference proteome</keyword>
<organism evidence="1 2">
    <name type="scientific">Enterococcus pallens ATCC BAA-351</name>
    <dbReference type="NCBI Taxonomy" id="1158607"/>
    <lineage>
        <taxon>Bacteria</taxon>
        <taxon>Bacillati</taxon>
        <taxon>Bacillota</taxon>
        <taxon>Bacilli</taxon>
        <taxon>Lactobacillales</taxon>
        <taxon>Enterococcaceae</taxon>
        <taxon>Enterococcus</taxon>
    </lineage>
</organism>
<evidence type="ECO:0000313" key="2">
    <source>
        <dbReference type="Proteomes" id="UP000013782"/>
    </source>
</evidence>
<dbReference type="HOGENOM" id="CLU_173153_0_0_9"/>
<name>R2PNZ8_9ENTE</name>